<dbReference type="InterPro" id="IPR025272">
    <property type="entry name" value="SocA_Panacea"/>
</dbReference>
<sequence length="246" mass="28927">MYKHFIIISDSYQKGSRIGYKETEISTDRSLLHKILEIKDNLKENDIASYSTHLIETDKPSWKSIIDSDPFFKDILTLDDIDEFIEYSKDRITSKDIAEYVSERFSLTTLPTMKIVYYIYSDFLTTYKKPLFKNNFVAFKYGPVDKELWKEYRYMDEKKIVPVFKNKDSISPVISKLIKSGEYGHIKHIFDSLIKNEKVLGDPFFLKELTHRDGTPWSNVYEPGKNNAITDDIIIKYHPLEKESLS</sequence>
<evidence type="ECO:0000313" key="2">
    <source>
        <dbReference type="EMBL" id="OWF33680.1"/>
    </source>
</evidence>
<organism evidence="2 3">
    <name type="scientific">Companilactobacillus kimchii</name>
    <dbReference type="NCBI Taxonomy" id="2801452"/>
    <lineage>
        <taxon>Bacteria</taxon>
        <taxon>Bacillati</taxon>
        <taxon>Bacillota</taxon>
        <taxon>Bacilli</taxon>
        <taxon>Lactobacillales</taxon>
        <taxon>Lactobacillaceae</taxon>
        <taxon>Companilactobacillus</taxon>
    </lineage>
</organism>
<feature type="domain" description="Antitoxin SocA-like Panacea" evidence="1">
    <location>
        <begin position="113"/>
        <end position="160"/>
    </location>
</feature>
<dbReference type="AlphaFoldDB" id="A0A210PB32"/>
<dbReference type="Pfam" id="PF13274">
    <property type="entry name" value="SocA_Panacea"/>
    <property type="match status" value="1"/>
</dbReference>
<reference evidence="2 3" key="1">
    <citation type="submission" date="2017-03" db="EMBL/GenBank/DDBJ databases">
        <title>Genome sequence of Lactobacillus kimchii KACC 12383.</title>
        <authorList>
            <person name="Chun J."/>
        </authorList>
    </citation>
    <scope>NUCLEOTIDE SEQUENCE [LARGE SCALE GENOMIC DNA]</scope>
    <source>
        <strain evidence="2 3">KACC 12383</strain>
    </source>
</reference>
<proteinExistence type="predicted"/>
<comment type="caution">
    <text evidence="2">The sequence shown here is derived from an EMBL/GenBank/DDBJ whole genome shotgun (WGS) entry which is preliminary data.</text>
</comment>
<dbReference type="RefSeq" id="WP_054643569.1">
    <property type="nucleotide sequence ID" value="NZ_LNUB01000046.1"/>
</dbReference>
<protein>
    <recommendedName>
        <fullName evidence="1">Antitoxin SocA-like Panacea domain-containing protein</fullName>
    </recommendedName>
</protein>
<evidence type="ECO:0000313" key="3">
    <source>
        <dbReference type="Proteomes" id="UP000196649"/>
    </source>
</evidence>
<name>A0A210PB32_9LACO</name>
<gene>
    <name evidence="2" type="ORF">LKACC12383_00820</name>
</gene>
<dbReference type="EMBL" id="MXAL01000003">
    <property type="protein sequence ID" value="OWF33680.1"/>
    <property type="molecule type" value="Genomic_DNA"/>
</dbReference>
<dbReference type="Proteomes" id="UP000196649">
    <property type="component" value="Unassembled WGS sequence"/>
</dbReference>
<accession>A0A210PB32</accession>
<evidence type="ECO:0000259" key="1">
    <source>
        <dbReference type="Pfam" id="PF13274"/>
    </source>
</evidence>